<dbReference type="EMBL" id="MSFL01000009">
    <property type="protein sequence ID" value="PWY84744.1"/>
    <property type="molecule type" value="Genomic_DNA"/>
</dbReference>
<feature type="region of interest" description="Disordered" evidence="1">
    <location>
        <begin position="34"/>
        <end position="56"/>
    </location>
</feature>
<feature type="compositionally biased region" description="Basic residues" evidence="1">
    <location>
        <begin position="90"/>
        <end position="112"/>
    </location>
</feature>
<evidence type="ECO:0000313" key="4">
    <source>
        <dbReference type="Proteomes" id="UP000247233"/>
    </source>
</evidence>
<sequence length="300" mass="31119">MGEGLALQTEVTGCYLSAGVASNGLYFLLWQTHRKRKGGKRKRKERKKVKKKSKGHRYHALIHQVIAHPHRCSCRRCRRSHPSKTGQTLHRSRRRQSRVRGGRRSHLPRPRCPRPGGGRPAAHPDAESGRPHLPHALLFLLGAGGLLVVLGGVLVAVLRRVLLGGVLLGGIGVLLWVGVVFVAVLGLGGVGSVGSLRGGARGGAELAIAGLGGGGGGPVGGGGAGLVAGGGTGRGRRLAIGLGGSVGAIPLGATGVEVHEVPLLVAVIELGLPAIGHARRRGGWHVCSGVEVIVQMMWLR</sequence>
<proteinExistence type="predicted"/>
<feature type="transmembrane region" description="Helical" evidence="2">
    <location>
        <begin position="137"/>
        <end position="158"/>
    </location>
</feature>
<dbReference type="Proteomes" id="UP000247233">
    <property type="component" value="Unassembled WGS sequence"/>
</dbReference>
<name>A0A317WE95_9EURO</name>
<organism evidence="3 4">
    <name type="scientific">Aspergillus heteromorphus CBS 117.55</name>
    <dbReference type="NCBI Taxonomy" id="1448321"/>
    <lineage>
        <taxon>Eukaryota</taxon>
        <taxon>Fungi</taxon>
        <taxon>Dikarya</taxon>
        <taxon>Ascomycota</taxon>
        <taxon>Pezizomycotina</taxon>
        <taxon>Eurotiomycetes</taxon>
        <taxon>Eurotiomycetidae</taxon>
        <taxon>Eurotiales</taxon>
        <taxon>Aspergillaceae</taxon>
        <taxon>Aspergillus</taxon>
        <taxon>Aspergillus subgen. Circumdati</taxon>
    </lineage>
</organism>
<evidence type="ECO:0000256" key="1">
    <source>
        <dbReference type="SAM" id="MobiDB-lite"/>
    </source>
</evidence>
<dbReference type="RefSeq" id="XP_025400086.1">
    <property type="nucleotide sequence ID" value="XM_025538766.1"/>
</dbReference>
<dbReference type="GeneID" id="37061003"/>
<feature type="transmembrane region" description="Helical" evidence="2">
    <location>
        <begin position="164"/>
        <end position="187"/>
    </location>
</feature>
<gene>
    <name evidence="3" type="ORF">BO70DRAFT_226728</name>
</gene>
<keyword evidence="4" id="KW-1185">Reference proteome</keyword>
<evidence type="ECO:0000313" key="3">
    <source>
        <dbReference type="EMBL" id="PWY84744.1"/>
    </source>
</evidence>
<feature type="region of interest" description="Disordered" evidence="1">
    <location>
        <begin position="76"/>
        <end position="128"/>
    </location>
</feature>
<reference evidence="3 4" key="1">
    <citation type="submission" date="2016-12" db="EMBL/GenBank/DDBJ databases">
        <title>The genomes of Aspergillus section Nigri reveals drivers in fungal speciation.</title>
        <authorList>
            <consortium name="DOE Joint Genome Institute"/>
            <person name="Vesth T.C."/>
            <person name="Nybo J."/>
            <person name="Theobald S."/>
            <person name="Brandl J."/>
            <person name="Frisvad J.C."/>
            <person name="Nielsen K.F."/>
            <person name="Lyhne E.K."/>
            <person name="Kogle M.E."/>
            <person name="Kuo A."/>
            <person name="Riley R."/>
            <person name="Clum A."/>
            <person name="Nolan M."/>
            <person name="Lipzen A."/>
            <person name="Salamov A."/>
            <person name="Henrissat B."/>
            <person name="Wiebenga A."/>
            <person name="De Vries R.P."/>
            <person name="Grigoriev I.V."/>
            <person name="Mortensen U.H."/>
            <person name="Andersen M.R."/>
            <person name="Baker S.E."/>
        </authorList>
    </citation>
    <scope>NUCLEOTIDE SEQUENCE [LARGE SCALE GENOMIC DNA]</scope>
    <source>
        <strain evidence="3 4">CBS 117.55</strain>
    </source>
</reference>
<protein>
    <submittedName>
        <fullName evidence="3">Uncharacterized protein</fullName>
    </submittedName>
</protein>
<keyword evidence="2" id="KW-0472">Membrane</keyword>
<dbReference type="VEuPathDB" id="FungiDB:BO70DRAFT_226728"/>
<keyword evidence="2" id="KW-1133">Transmembrane helix</keyword>
<dbReference type="AlphaFoldDB" id="A0A317WE95"/>
<comment type="caution">
    <text evidence="3">The sequence shown here is derived from an EMBL/GenBank/DDBJ whole genome shotgun (WGS) entry which is preliminary data.</text>
</comment>
<keyword evidence="2" id="KW-0812">Transmembrane</keyword>
<accession>A0A317WE95</accession>
<evidence type="ECO:0000256" key="2">
    <source>
        <dbReference type="SAM" id="Phobius"/>
    </source>
</evidence>